<evidence type="ECO:0000313" key="3">
    <source>
        <dbReference type="Proteomes" id="UP000199416"/>
    </source>
</evidence>
<dbReference type="OrthoDB" id="5144031at2"/>
<dbReference type="Proteomes" id="UP000199416">
    <property type="component" value="Unassembled WGS sequence"/>
</dbReference>
<evidence type="ECO:0000256" key="1">
    <source>
        <dbReference type="SAM" id="MobiDB-lite"/>
    </source>
</evidence>
<dbReference type="RefSeq" id="WP_139173416.1">
    <property type="nucleotide sequence ID" value="NZ_FMZF01000001.1"/>
</dbReference>
<gene>
    <name evidence="2" type="ORF">SAMN05660690_0416</name>
</gene>
<protein>
    <recommendedName>
        <fullName evidence="4">Sulfotransferase family protein</fullName>
    </recommendedName>
</protein>
<keyword evidence="3" id="KW-1185">Reference proteome</keyword>
<reference evidence="3" key="1">
    <citation type="submission" date="2016-10" db="EMBL/GenBank/DDBJ databases">
        <authorList>
            <person name="Varghese N."/>
            <person name="Submissions S."/>
        </authorList>
    </citation>
    <scope>NUCLEOTIDE SEQUENCE [LARGE SCALE GENOMIC DNA]</scope>
    <source>
        <strain evidence="3">DSM 45421</strain>
    </source>
</reference>
<dbReference type="STRING" id="1190417.SAMN05660690_0416"/>
<feature type="region of interest" description="Disordered" evidence="1">
    <location>
        <begin position="356"/>
        <end position="387"/>
    </location>
</feature>
<dbReference type="InterPro" id="IPR027417">
    <property type="entry name" value="P-loop_NTPase"/>
</dbReference>
<feature type="compositionally biased region" description="Low complexity" evidence="1">
    <location>
        <begin position="375"/>
        <end position="387"/>
    </location>
</feature>
<dbReference type="EMBL" id="FMZF01000001">
    <property type="protein sequence ID" value="SDC06801.1"/>
    <property type="molecule type" value="Genomic_DNA"/>
</dbReference>
<proteinExistence type="predicted"/>
<feature type="compositionally biased region" description="Acidic residues" evidence="1">
    <location>
        <begin position="363"/>
        <end position="374"/>
    </location>
</feature>
<dbReference type="AlphaFoldDB" id="A0A1G6IK36"/>
<accession>A0A1G6IK36</accession>
<sequence length="429" mass="45468">MSAQRVVMHVGTPKSGTTFLQELLWESRPALAEAGVRYPGEHPAAHFHAVLDAQQRSFHGHLDPGVPGAWGRLVAEARAHEGTTVVSHELFGDLTEEEVARVLADLDFAEVHVVVTVRDLARQLPAVWQEDLKNRHSLPFGDFLEVVRPGSGRPDEQRPAADTTEGHAEAFWLRQDVPAVLRRWGAGLPAGRLHVVTVPAQGGDPALLWERFAAVVGVDPAVATLPSGRCNPSLGRAESELLRRLNERLGYSVEWPLYAARVTHGPAVGALAGRPGSARLTLPARDRGWVRAAADAAVAELTALGCRVSGDLADLRVPAEGLDGDRPVDQPVEPAELLEAALDAMAALLPVPAPVAPATAEEPSAEEAPAEEPVAETPAEQAAVPEPVVPAAHATEAAGRGRGARWWRRVVGSPALPPRPAPDAETAGV</sequence>
<evidence type="ECO:0000313" key="2">
    <source>
        <dbReference type="EMBL" id="SDC06801.1"/>
    </source>
</evidence>
<dbReference type="Gene3D" id="3.40.50.300">
    <property type="entry name" value="P-loop containing nucleotide triphosphate hydrolases"/>
    <property type="match status" value="1"/>
</dbReference>
<evidence type="ECO:0008006" key="4">
    <source>
        <dbReference type="Google" id="ProtNLM"/>
    </source>
</evidence>
<dbReference type="SUPFAM" id="SSF52540">
    <property type="entry name" value="P-loop containing nucleoside triphosphate hydrolases"/>
    <property type="match status" value="1"/>
</dbReference>
<organism evidence="2 3">
    <name type="scientific">Geodermatophilus telluris</name>
    <dbReference type="NCBI Taxonomy" id="1190417"/>
    <lineage>
        <taxon>Bacteria</taxon>
        <taxon>Bacillati</taxon>
        <taxon>Actinomycetota</taxon>
        <taxon>Actinomycetes</taxon>
        <taxon>Geodermatophilales</taxon>
        <taxon>Geodermatophilaceae</taxon>
        <taxon>Geodermatophilus</taxon>
    </lineage>
</organism>
<name>A0A1G6IK36_9ACTN</name>